<keyword evidence="6 7" id="KW-0472">Membrane</keyword>
<evidence type="ECO:0000313" key="9">
    <source>
        <dbReference type="EMBL" id="CAA9555685.1"/>
    </source>
</evidence>
<keyword evidence="3" id="KW-1003">Cell membrane</keyword>
<feature type="transmembrane region" description="Helical" evidence="7">
    <location>
        <begin position="382"/>
        <end position="404"/>
    </location>
</feature>
<dbReference type="CDD" id="cd06173">
    <property type="entry name" value="MFS_MefA_like"/>
    <property type="match status" value="1"/>
</dbReference>
<dbReference type="PROSITE" id="PS50850">
    <property type="entry name" value="MFS"/>
    <property type="match status" value="1"/>
</dbReference>
<evidence type="ECO:0000256" key="1">
    <source>
        <dbReference type="ARBA" id="ARBA00004651"/>
    </source>
</evidence>
<dbReference type="InterPro" id="IPR010290">
    <property type="entry name" value="TM_effector"/>
</dbReference>
<proteinExistence type="predicted"/>
<sequence>MLRVLRRRDFALLWFAGLISIVGDWMLSVALPIAVYRLTDSAVATGGLVVARLLPSLLLGSVAGVFVDRWDRKRTMVLVNLLRAPTLLLLPLVDSAGEVWIVFVVAFVGSALGQFFGPAENALLPTLVGEEDLIPANALNILNNNLARLIGPALGGVVAGWYGLGGVAAADSATFLVAAALIALIASPARPHRGAPKEASVGGRWRALREEWIGGMRVIRRSRGLGIVFAVSAISGFGEGLISAAFPVYVTDVLDGGAREAGWLMSGQAIGGFIGAFFVGSWAKRMPPLRLFAWGAIGTGAIDLLIFTYPSVLSAGVWLGVALFVVVGLPITGFLTGGMTALQSETDDAHRGRVFGALNTTMAFLMIVSAAIAGFATDRFGAMAVLSFDSLAYVVSGLVALRLIGGAAVARSARSTAAT</sequence>
<keyword evidence="4 7" id="KW-0812">Transmembrane</keyword>
<evidence type="ECO:0000256" key="6">
    <source>
        <dbReference type="ARBA" id="ARBA00023136"/>
    </source>
</evidence>
<dbReference type="PANTHER" id="PTHR23513:SF6">
    <property type="entry name" value="MAJOR FACILITATOR SUPERFAMILY ASSOCIATED DOMAIN-CONTAINING PROTEIN"/>
    <property type="match status" value="1"/>
</dbReference>
<dbReference type="Pfam" id="PF05977">
    <property type="entry name" value="MFS_3"/>
    <property type="match status" value="1"/>
</dbReference>
<feature type="transmembrane region" description="Helical" evidence="7">
    <location>
        <begin position="354"/>
        <end position="376"/>
    </location>
</feature>
<gene>
    <name evidence="9" type="ORF">AVDCRST_MAG73-3259</name>
</gene>
<comment type="subcellular location">
    <subcellularLocation>
        <location evidence="1">Cell membrane</location>
        <topology evidence="1">Multi-pass membrane protein</topology>
    </subcellularLocation>
</comment>
<keyword evidence="2" id="KW-0813">Transport</keyword>
<feature type="transmembrane region" description="Helical" evidence="7">
    <location>
        <begin position="12"/>
        <end position="36"/>
    </location>
</feature>
<reference evidence="9" key="1">
    <citation type="submission" date="2020-02" db="EMBL/GenBank/DDBJ databases">
        <authorList>
            <person name="Meier V. D."/>
        </authorList>
    </citation>
    <scope>NUCLEOTIDE SEQUENCE</scope>
    <source>
        <strain evidence="9">AVDCRST_MAG73</strain>
    </source>
</reference>
<evidence type="ECO:0000256" key="4">
    <source>
        <dbReference type="ARBA" id="ARBA00022692"/>
    </source>
</evidence>
<keyword evidence="5 7" id="KW-1133">Transmembrane helix</keyword>
<organism evidence="9">
    <name type="scientific">uncultured Thermomicrobiales bacterium</name>
    <dbReference type="NCBI Taxonomy" id="1645740"/>
    <lineage>
        <taxon>Bacteria</taxon>
        <taxon>Pseudomonadati</taxon>
        <taxon>Thermomicrobiota</taxon>
        <taxon>Thermomicrobia</taxon>
        <taxon>Thermomicrobiales</taxon>
        <taxon>environmental samples</taxon>
    </lineage>
</organism>
<feature type="domain" description="Major facilitator superfamily (MFS) profile" evidence="8">
    <location>
        <begin position="224"/>
        <end position="419"/>
    </location>
</feature>
<protein>
    <submittedName>
        <fullName evidence="9">Uncharacterized MFS-type transporter</fullName>
    </submittedName>
</protein>
<dbReference type="Gene3D" id="1.20.1250.20">
    <property type="entry name" value="MFS general substrate transporter like domains"/>
    <property type="match status" value="1"/>
</dbReference>
<evidence type="ECO:0000259" key="8">
    <source>
        <dbReference type="PROSITE" id="PS50850"/>
    </source>
</evidence>
<feature type="transmembrane region" description="Helical" evidence="7">
    <location>
        <begin position="315"/>
        <end position="342"/>
    </location>
</feature>
<evidence type="ECO:0000256" key="3">
    <source>
        <dbReference type="ARBA" id="ARBA00022475"/>
    </source>
</evidence>
<feature type="transmembrane region" description="Helical" evidence="7">
    <location>
        <begin position="225"/>
        <end position="249"/>
    </location>
</feature>
<dbReference type="PANTHER" id="PTHR23513">
    <property type="entry name" value="INTEGRAL MEMBRANE EFFLUX PROTEIN-RELATED"/>
    <property type="match status" value="1"/>
</dbReference>
<dbReference type="AlphaFoldDB" id="A0A6J4UNX0"/>
<dbReference type="SUPFAM" id="SSF103473">
    <property type="entry name" value="MFS general substrate transporter"/>
    <property type="match status" value="1"/>
</dbReference>
<feature type="transmembrane region" description="Helical" evidence="7">
    <location>
        <begin position="261"/>
        <end position="279"/>
    </location>
</feature>
<feature type="transmembrane region" description="Helical" evidence="7">
    <location>
        <begin position="42"/>
        <end position="67"/>
    </location>
</feature>
<feature type="transmembrane region" description="Helical" evidence="7">
    <location>
        <begin position="291"/>
        <end position="309"/>
    </location>
</feature>
<dbReference type="InterPro" id="IPR036259">
    <property type="entry name" value="MFS_trans_sf"/>
</dbReference>
<dbReference type="EMBL" id="CADCWE010000216">
    <property type="protein sequence ID" value="CAA9555685.1"/>
    <property type="molecule type" value="Genomic_DNA"/>
</dbReference>
<accession>A0A6J4UNX0</accession>
<dbReference type="GO" id="GO:0022857">
    <property type="term" value="F:transmembrane transporter activity"/>
    <property type="evidence" value="ECO:0007669"/>
    <property type="project" value="InterPro"/>
</dbReference>
<dbReference type="InterPro" id="IPR020846">
    <property type="entry name" value="MFS_dom"/>
</dbReference>
<feature type="transmembrane region" description="Helical" evidence="7">
    <location>
        <begin position="161"/>
        <end position="186"/>
    </location>
</feature>
<dbReference type="GO" id="GO:0005886">
    <property type="term" value="C:plasma membrane"/>
    <property type="evidence" value="ECO:0007669"/>
    <property type="project" value="UniProtKB-SubCell"/>
</dbReference>
<evidence type="ECO:0000256" key="5">
    <source>
        <dbReference type="ARBA" id="ARBA00022989"/>
    </source>
</evidence>
<evidence type="ECO:0000256" key="7">
    <source>
        <dbReference type="SAM" id="Phobius"/>
    </source>
</evidence>
<evidence type="ECO:0000256" key="2">
    <source>
        <dbReference type="ARBA" id="ARBA00022448"/>
    </source>
</evidence>
<name>A0A6J4UNX0_9BACT</name>
<feature type="transmembrane region" description="Helical" evidence="7">
    <location>
        <begin position="87"/>
        <end position="108"/>
    </location>
</feature>